<evidence type="ECO:0000313" key="3">
    <source>
        <dbReference type="Proteomes" id="UP000691718"/>
    </source>
</evidence>
<organism evidence="2 3">
    <name type="scientific">Parnassius apollo</name>
    <name type="common">Apollo butterfly</name>
    <name type="synonym">Papilio apollo</name>
    <dbReference type="NCBI Taxonomy" id="110799"/>
    <lineage>
        <taxon>Eukaryota</taxon>
        <taxon>Metazoa</taxon>
        <taxon>Ecdysozoa</taxon>
        <taxon>Arthropoda</taxon>
        <taxon>Hexapoda</taxon>
        <taxon>Insecta</taxon>
        <taxon>Pterygota</taxon>
        <taxon>Neoptera</taxon>
        <taxon>Endopterygota</taxon>
        <taxon>Lepidoptera</taxon>
        <taxon>Glossata</taxon>
        <taxon>Ditrysia</taxon>
        <taxon>Papilionoidea</taxon>
        <taxon>Papilionidae</taxon>
        <taxon>Parnassiinae</taxon>
        <taxon>Parnassini</taxon>
        <taxon>Parnassius</taxon>
        <taxon>Parnassius</taxon>
    </lineage>
</organism>
<dbReference type="AlphaFoldDB" id="A0A8S3Y4Z6"/>
<dbReference type="EMBL" id="CAJQZP010001479">
    <property type="protein sequence ID" value="CAG5049729.1"/>
    <property type="molecule type" value="Genomic_DNA"/>
</dbReference>
<gene>
    <name evidence="2" type="ORF">PAPOLLO_LOCUS24572</name>
</gene>
<evidence type="ECO:0000313" key="2">
    <source>
        <dbReference type="EMBL" id="CAG5049729.1"/>
    </source>
</evidence>
<keyword evidence="3" id="KW-1185">Reference proteome</keyword>
<name>A0A8S3Y4Z6_PARAO</name>
<protein>
    <submittedName>
        <fullName evidence="2">(apollo) hypothetical protein</fullName>
    </submittedName>
</protein>
<dbReference type="Proteomes" id="UP000691718">
    <property type="component" value="Unassembled WGS sequence"/>
</dbReference>
<proteinExistence type="predicted"/>
<feature type="region of interest" description="Disordered" evidence="1">
    <location>
        <begin position="34"/>
        <end position="68"/>
    </location>
</feature>
<evidence type="ECO:0000256" key="1">
    <source>
        <dbReference type="SAM" id="MobiDB-lite"/>
    </source>
</evidence>
<sequence>MPLQNARINKLKNISRRLLEDTQDDKEEFKKRTCHGIQNEPVHLESANTPTTHQTSKNHCESTRNEEEINQNANEDISTTILDLILCLPKKSHLKITRKLNRFLITLPKTVGYSYLIISN</sequence>
<comment type="caution">
    <text evidence="2">The sequence shown here is derived from an EMBL/GenBank/DDBJ whole genome shotgun (WGS) entry which is preliminary data.</text>
</comment>
<accession>A0A8S3Y4Z6</accession>
<feature type="compositionally biased region" description="Basic and acidic residues" evidence="1">
    <location>
        <begin position="58"/>
        <end position="67"/>
    </location>
</feature>
<feature type="compositionally biased region" description="Polar residues" evidence="1">
    <location>
        <begin position="46"/>
        <end position="57"/>
    </location>
</feature>
<reference evidence="2" key="1">
    <citation type="submission" date="2021-04" db="EMBL/GenBank/DDBJ databases">
        <authorList>
            <person name="Tunstrom K."/>
        </authorList>
    </citation>
    <scope>NUCLEOTIDE SEQUENCE</scope>
</reference>